<gene>
    <name evidence="1" type="ORF">ACFQGB_00155</name>
</gene>
<dbReference type="AlphaFoldDB" id="A0ABD5V783"/>
<evidence type="ECO:0000313" key="2">
    <source>
        <dbReference type="Proteomes" id="UP001596395"/>
    </source>
</evidence>
<sequence>MQESVKLGELDAVIDDLHYPTDRDGVLDSYGELRLQLADGEVTVREVLSESSVTRFENATELASEVFAFLPREAVGEPYQAEGEG</sequence>
<organism evidence="1 2">
    <name type="scientific">Halorubellus litoreus</name>
    <dbReference type="NCBI Taxonomy" id="755308"/>
    <lineage>
        <taxon>Archaea</taxon>
        <taxon>Methanobacteriati</taxon>
        <taxon>Methanobacteriota</taxon>
        <taxon>Stenosarchaea group</taxon>
        <taxon>Halobacteria</taxon>
        <taxon>Halobacteriales</taxon>
        <taxon>Halorubellaceae</taxon>
        <taxon>Halorubellus</taxon>
    </lineage>
</organism>
<evidence type="ECO:0000313" key="1">
    <source>
        <dbReference type="EMBL" id="MFC6951259.1"/>
    </source>
</evidence>
<proteinExistence type="predicted"/>
<dbReference type="InterPro" id="IPR043899">
    <property type="entry name" value="DUF5789"/>
</dbReference>
<dbReference type="Pfam" id="PF19102">
    <property type="entry name" value="DUF5789"/>
    <property type="match status" value="1"/>
</dbReference>
<dbReference type="Proteomes" id="UP001596395">
    <property type="component" value="Unassembled WGS sequence"/>
</dbReference>
<accession>A0ABD5V783</accession>
<name>A0ABD5V783_9EURY</name>
<dbReference type="RefSeq" id="WP_336348298.1">
    <property type="nucleotide sequence ID" value="NZ_JAZAQL010000001.1"/>
</dbReference>
<protein>
    <submittedName>
        <fullName evidence="1">Uncharacterized protein</fullName>
    </submittedName>
</protein>
<comment type="caution">
    <text evidence="1">The sequence shown here is derived from an EMBL/GenBank/DDBJ whole genome shotgun (WGS) entry which is preliminary data.</text>
</comment>
<dbReference type="EMBL" id="JBHSXN010000001">
    <property type="protein sequence ID" value="MFC6951259.1"/>
    <property type="molecule type" value="Genomic_DNA"/>
</dbReference>
<reference evidence="1 2" key="1">
    <citation type="journal article" date="2019" name="Int. J. Syst. Evol. Microbiol.">
        <title>The Global Catalogue of Microorganisms (GCM) 10K type strain sequencing project: providing services to taxonomists for standard genome sequencing and annotation.</title>
        <authorList>
            <consortium name="The Broad Institute Genomics Platform"/>
            <consortium name="The Broad Institute Genome Sequencing Center for Infectious Disease"/>
            <person name="Wu L."/>
            <person name="Ma J."/>
        </authorList>
    </citation>
    <scope>NUCLEOTIDE SEQUENCE [LARGE SCALE GENOMIC DNA]</scope>
    <source>
        <strain evidence="1 2">GX26</strain>
    </source>
</reference>
<keyword evidence="2" id="KW-1185">Reference proteome</keyword>